<dbReference type="Pfam" id="PF08241">
    <property type="entry name" value="Methyltransf_11"/>
    <property type="match status" value="1"/>
</dbReference>
<dbReference type="InterPro" id="IPR029063">
    <property type="entry name" value="SAM-dependent_MTases_sf"/>
</dbReference>
<evidence type="ECO:0000313" key="5">
    <source>
        <dbReference type="EMBL" id="PWN24333.1"/>
    </source>
</evidence>
<accession>A0A316UK37</accession>
<sequence length="239" mass="25916">MADYGAFPRAVLASVDSPMGLISSFAFAPMYLYASMKGKFDFWRNLLEKTLLRPAATTSQDDPAVDLSIPTLDAGCGRGLVLVQTAKIRAQLAGTMITETRLAKSVGIDLFIPSDQTGNSVDATCSNLVAEGVAEVTELYKASFLALPFEDSTFGLVTSSLALHNPKRKEDRLKAVAELGRVLKPGGTLLVLDLGGYVRYFRNHVRDDMGWRDVDMTWAGIGTSFGAWPTYVLKAKKPV</sequence>
<organism evidence="5 6">
    <name type="scientific">Jaminaea rosea</name>
    <dbReference type="NCBI Taxonomy" id="1569628"/>
    <lineage>
        <taxon>Eukaryota</taxon>
        <taxon>Fungi</taxon>
        <taxon>Dikarya</taxon>
        <taxon>Basidiomycota</taxon>
        <taxon>Ustilaginomycotina</taxon>
        <taxon>Exobasidiomycetes</taxon>
        <taxon>Microstromatales</taxon>
        <taxon>Microstromatales incertae sedis</taxon>
        <taxon>Jaminaea</taxon>
    </lineage>
</organism>
<dbReference type="STRING" id="1569628.A0A316UK37"/>
<dbReference type="OrthoDB" id="10017101at2759"/>
<dbReference type="PANTHER" id="PTHR45277:SF1">
    <property type="entry name" value="EXPRESSED PROTEIN"/>
    <property type="match status" value="1"/>
</dbReference>
<keyword evidence="1 5" id="KW-0489">Methyltransferase</keyword>
<evidence type="ECO:0000259" key="4">
    <source>
        <dbReference type="Pfam" id="PF08241"/>
    </source>
</evidence>
<dbReference type="SUPFAM" id="SSF53335">
    <property type="entry name" value="S-adenosyl-L-methionine-dependent methyltransferases"/>
    <property type="match status" value="1"/>
</dbReference>
<dbReference type="Proteomes" id="UP000245884">
    <property type="component" value="Unassembled WGS sequence"/>
</dbReference>
<dbReference type="RefSeq" id="XP_025358945.1">
    <property type="nucleotide sequence ID" value="XM_025507251.1"/>
</dbReference>
<dbReference type="AlphaFoldDB" id="A0A316UK37"/>
<dbReference type="Gene3D" id="3.40.50.150">
    <property type="entry name" value="Vaccinia Virus protein VP39"/>
    <property type="match status" value="1"/>
</dbReference>
<keyword evidence="2 5" id="KW-0808">Transferase</keyword>
<evidence type="ECO:0000256" key="3">
    <source>
        <dbReference type="ARBA" id="ARBA00022691"/>
    </source>
</evidence>
<dbReference type="GeneID" id="37029074"/>
<name>A0A316UK37_9BASI</name>
<keyword evidence="6" id="KW-1185">Reference proteome</keyword>
<dbReference type="PROSITE" id="PS01184">
    <property type="entry name" value="UBIE_2"/>
    <property type="match status" value="1"/>
</dbReference>
<dbReference type="PANTHER" id="PTHR45277">
    <property type="entry name" value="EXPRESSED PROTEIN"/>
    <property type="match status" value="1"/>
</dbReference>
<proteinExistence type="predicted"/>
<dbReference type="InterPro" id="IPR023576">
    <property type="entry name" value="UbiE/COQ5_MeTrFase_CS"/>
</dbReference>
<protein>
    <submittedName>
        <fullName evidence="5">S-adenosyl-L-methionine-dependent methyltransferase</fullName>
    </submittedName>
</protein>
<keyword evidence="3" id="KW-0949">S-adenosyl-L-methionine</keyword>
<evidence type="ECO:0000256" key="2">
    <source>
        <dbReference type="ARBA" id="ARBA00022679"/>
    </source>
</evidence>
<evidence type="ECO:0000256" key="1">
    <source>
        <dbReference type="ARBA" id="ARBA00022603"/>
    </source>
</evidence>
<feature type="domain" description="Methyltransferase type 11" evidence="4">
    <location>
        <begin position="72"/>
        <end position="190"/>
    </location>
</feature>
<dbReference type="EMBL" id="KZ819682">
    <property type="protein sequence ID" value="PWN24333.1"/>
    <property type="molecule type" value="Genomic_DNA"/>
</dbReference>
<gene>
    <name evidence="5" type="ORF">BDZ90DRAFT_235075</name>
</gene>
<dbReference type="GO" id="GO:0008757">
    <property type="term" value="F:S-adenosylmethionine-dependent methyltransferase activity"/>
    <property type="evidence" value="ECO:0007669"/>
    <property type="project" value="InterPro"/>
</dbReference>
<dbReference type="InterPro" id="IPR013216">
    <property type="entry name" value="Methyltransf_11"/>
</dbReference>
<reference evidence="5 6" key="1">
    <citation type="journal article" date="2018" name="Mol. Biol. Evol.">
        <title>Broad Genomic Sampling Reveals a Smut Pathogenic Ancestry of the Fungal Clade Ustilaginomycotina.</title>
        <authorList>
            <person name="Kijpornyongpan T."/>
            <person name="Mondo S.J."/>
            <person name="Barry K."/>
            <person name="Sandor L."/>
            <person name="Lee J."/>
            <person name="Lipzen A."/>
            <person name="Pangilinan J."/>
            <person name="LaButti K."/>
            <person name="Hainaut M."/>
            <person name="Henrissat B."/>
            <person name="Grigoriev I.V."/>
            <person name="Spatafora J.W."/>
            <person name="Aime M.C."/>
        </authorList>
    </citation>
    <scope>NUCLEOTIDE SEQUENCE [LARGE SCALE GENOMIC DNA]</scope>
    <source>
        <strain evidence="5 6">MCA 5214</strain>
    </source>
</reference>
<dbReference type="GO" id="GO:0032259">
    <property type="term" value="P:methylation"/>
    <property type="evidence" value="ECO:0007669"/>
    <property type="project" value="UniProtKB-KW"/>
</dbReference>
<evidence type="ECO:0000313" key="6">
    <source>
        <dbReference type="Proteomes" id="UP000245884"/>
    </source>
</evidence>